<gene>
    <name evidence="6" type="ORF">O4H49_00170</name>
</gene>
<keyword evidence="2 4" id="KW-0238">DNA-binding</keyword>
<evidence type="ECO:0000259" key="5">
    <source>
        <dbReference type="PROSITE" id="PS50977"/>
    </source>
</evidence>
<dbReference type="InterPro" id="IPR036271">
    <property type="entry name" value="Tet_transcr_reg_TetR-rel_C_sf"/>
</dbReference>
<proteinExistence type="predicted"/>
<dbReference type="PANTHER" id="PTHR47506:SF10">
    <property type="entry name" value="TRANSCRIPTIONAL REGULATORY PROTEIN"/>
    <property type="match status" value="1"/>
</dbReference>
<accession>A0ABT4LDJ5</accession>
<name>A0ABT4LDJ5_9PROT</name>
<keyword evidence="1" id="KW-0805">Transcription regulation</keyword>
<evidence type="ECO:0000256" key="4">
    <source>
        <dbReference type="PROSITE-ProRule" id="PRU00335"/>
    </source>
</evidence>
<comment type="caution">
    <text evidence="6">The sequence shown here is derived from an EMBL/GenBank/DDBJ whole genome shotgun (WGS) entry which is preliminary data.</text>
</comment>
<dbReference type="SUPFAM" id="SSF48498">
    <property type="entry name" value="Tetracyclin repressor-like, C-terminal domain"/>
    <property type="match status" value="1"/>
</dbReference>
<evidence type="ECO:0000313" key="7">
    <source>
        <dbReference type="Proteomes" id="UP001069802"/>
    </source>
</evidence>
<feature type="domain" description="HTH tetR-type" evidence="5">
    <location>
        <begin position="6"/>
        <end position="66"/>
    </location>
</feature>
<organism evidence="6 7">
    <name type="scientific">Kiloniella laminariae</name>
    <dbReference type="NCBI Taxonomy" id="454162"/>
    <lineage>
        <taxon>Bacteria</taxon>
        <taxon>Pseudomonadati</taxon>
        <taxon>Pseudomonadota</taxon>
        <taxon>Alphaproteobacteria</taxon>
        <taxon>Rhodospirillales</taxon>
        <taxon>Kiloniellaceae</taxon>
        <taxon>Kiloniella</taxon>
    </lineage>
</organism>
<dbReference type="RefSeq" id="WP_269421384.1">
    <property type="nucleotide sequence ID" value="NZ_JAPWGY010000001.1"/>
</dbReference>
<dbReference type="Proteomes" id="UP001069802">
    <property type="component" value="Unassembled WGS sequence"/>
</dbReference>
<dbReference type="SUPFAM" id="SSF46689">
    <property type="entry name" value="Homeodomain-like"/>
    <property type="match status" value="1"/>
</dbReference>
<protein>
    <submittedName>
        <fullName evidence="6">TetR/AcrR family transcriptional regulator</fullName>
    </submittedName>
</protein>
<feature type="DNA-binding region" description="H-T-H motif" evidence="4">
    <location>
        <begin position="29"/>
        <end position="48"/>
    </location>
</feature>
<reference evidence="6" key="1">
    <citation type="submission" date="2022-12" db="EMBL/GenBank/DDBJ databases">
        <title>Bacterial isolates from different developmental stages of Nematostella vectensis.</title>
        <authorList>
            <person name="Fraune S."/>
        </authorList>
    </citation>
    <scope>NUCLEOTIDE SEQUENCE</scope>
    <source>
        <strain evidence="6">G21630-S1</strain>
    </source>
</reference>
<dbReference type="Gene3D" id="1.10.10.60">
    <property type="entry name" value="Homeodomain-like"/>
    <property type="match status" value="1"/>
</dbReference>
<evidence type="ECO:0000256" key="2">
    <source>
        <dbReference type="ARBA" id="ARBA00023125"/>
    </source>
</evidence>
<dbReference type="Pfam" id="PF00440">
    <property type="entry name" value="TetR_N"/>
    <property type="match status" value="1"/>
</dbReference>
<dbReference type="InterPro" id="IPR009057">
    <property type="entry name" value="Homeodomain-like_sf"/>
</dbReference>
<dbReference type="PANTHER" id="PTHR47506">
    <property type="entry name" value="TRANSCRIPTIONAL REGULATORY PROTEIN"/>
    <property type="match status" value="1"/>
</dbReference>
<evidence type="ECO:0000313" key="6">
    <source>
        <dbReference type="EMBL" id="MCZ4279168.1"/>
    </source>
</evidence>
<keyword evidence="7" id="KW-1185">Reference proteome</keyword>
<keyword evidence="3" id="KW-0804">Transcription</keyword>
<dbReference type="EMBL" id="JAPWGY010000001">
    <property type="protein sequence ID" value="MCZ4279168.1"/>
    <property type="molecule type" value="Genomic_DNA"/>
</dbReference>
<evidence type="ECO:0000256" key="3">
    <source>
        <dbReference type="ARBA" id="ARBA00023163"/>
    </source>
</evidence>
<dbReference type="PROSITE" id="PS50977">
    <property type="entry name" value="HTH_TETR_2"/>
    <property type="match status" value="1"/>
</dbReference>
<sequence>MARPREFDIEVAVEAALQVFWARGYDGAGLGELLEVMQIARSSLYKTFGDKRSLFLAALAHYDITRVSAAVSLLRDGLVPDGGQRIANLLMSVAEVIEAQGDRRGCFLCNTAVDQAPHDAEISAQVRRMMGRMEAGFFSALEATDLGRTRSRDGKGEARMLKIARSLNTIYNGVRVMAKAGYPAAEIRTEVQAQLQHNGLANTGAVSS</sequence>
<evidence type="ECO:0000256" key="1">
    <source>
        <dbReference type="ARBA" id="ARBA00023015"/>
    </source>
</evidence>
<dbReference type="InterPro" id="IPR001647">
    <property type="entry name" value="HTH_TetR"/>
</dbReference>
<dbReference type="Gene3D" id="1.10.357.10">
    <property type="entry name" value="Tetracycline Repressor, domain 2"/>
    <property type="match status" value="1"/>
</dbReference>